<comment type="caution">
    <text evidence="2">The sequence shown here is derived from an EMBL/GenBank/DDBJ whole genome shotgun (WGS) entry which is preliminary data.</text>
</comment>
<dbReference type="PANTHER" id="PTHR13847:SF279">
    <property type="entry name" value="FAD DEPENDENT OXIDOREDUCTASE DOMAIN-CONTAINING PROTEIN-RELATED"/>
    <property type="match status" value="1"/>
</dbReference>
<dbReference type="PANTHER" id="PTHR13847">
    <property type="entry name" value="SARCOSINE DEHYDROGENASE-RELATED"/>
    <property type="match status" value="1"/>
</dbReference>
<feature type="domain" description="FAD dependent oxidoreductase" evidence="1">
    <location>
        <begin position="47"/>
        <end position="430"/>
    </location>
</feature>
<sequence length="467" mass="50351">MPAVTLSPPLPPREYLPVENATTSFWHQELHHLHDTRTTPQLPPASDVVIVGAGYAGIATAYHLTRDASRARDLSLTIIEARGVCSGATGRNGGHLRPDLYGHIPAYMDRAGVDAGREIAEFERAHLAAIQEVVEAEGIECDLTRTRTVDVWINEAAAAEAQATYERMTARQLSYMDDVRFARGRDAERISGVKGARACATYPAGTLTPYKLVLGLTRVLAGTAGVNIQTNTPVTAVSPHPPGGFCVATPRGTTYAQQVVYANNAHLAGLLPDYRRAIVPCKGMCAHLAAAPGARPPPLAHSYIIREEDGTLAYLAPQPDGSIVVGGANARYRPFLDQWYQTVDDSTLIKTGRDHFDGYMQRLFRGWEDSGAAVDRIWSGVMGYSFDSHPHVGRLPREAGAADGGQFVLAGFNGHGMPVIWLAAKGVAQMITTGVEFEGTGLPRLFKTTRERIERSLHGPEGGDILA</sequence>
<organism evidence="2 3">
    <name type="scientific">Diplocarpon coronariae</name>
    <dbReference type="NCBI Taxonomy" id="2795749"/>
    <lineage>
        <taxon>Eukaryota</taxon>
        <taxon>Fungi</taxon>
        <taxon>Dikarya</taxon>
        <taxon>Ascomycota</taxon>
        <taxon>Pezizomycotina</taxon>
        <taxon>Leotiomycetes</taxon>
        <taxon>Helotiales</taxon>
        <taxon>Drepanopezizaceae</taxon>
        <taxon>Diplocarpon</taxon>
    </lineage>
</organism>
<protein>
    <submittedName>
        <fullName evidence="2">FAD dependent oxidoreductase superfamily</fullName>
    </submittedName>
</protein>
<dbReference type="Gene3D" id="3.30.9.10">
    <property type="entry name" value="D-Amino Acid Oxidase, subunit A, domain 2"/>
    <property type="match status" value="1"/>
</dbReference>
<evidence type="ECO:0000313" key="2">
    <source>
        <dbReference type="EMBL" id="OWO98081.1"/>
    </source>
</evidence>
<dbReference type="Pfam" id="PF01266">
    <property type="entry name" value="DAO"/>
    <property type="match status" value="1"/>
</dbReference>
<evidence type="ECO:0000259" key="1">
    <source>
        <dbReference type="Pfam" id="PF01266"/>
    </source>
</evidence>
<reference evidence="2 3" key="1">
    <citation type="submission" date="2017-04" db="EMBL/GenBank/DDBJ databases">
        <title>Draft genome sequence of Marssonina coronaria NL1: causal agent of apple blotch.</title>
        <authorList>
            <person name="Cheng Q."/>
        </authorList>
    </citation>
    <scope>NUCLEOTIDE SEQUENCE [LARGE SCALE GENOMIC DNA]</scope>
    <source>
        <strain evidence="2 3">NL1</strain>
    </source>
</reference>
<gene>
    <name evidence="2" type="ORF">B2J93_3985</name>
</gene>
<evidence type="ECO:0000313" key="3">
    <source>
        <dbReference type="Proteomes" id="UP000242519"/>
    </source>
</evidence>
<name>A0A218YSP3_9HELO</name>
<dbReference type="InterPro" id="IPR006076">
    <property type="entry name" value="FAD-dep_OxRdtase"/>
</dbReference>
<dbReference type="AlphaFoldDB" id="A0A218YSP3"/>
<dbReference type="Proteomes" id="UP000242519">
    <property type="component" value="Unassembled WGS sequence"/>
</dbReference>
<dbReference type="InterPro" id="IPR036188">
    <property type="entry name" value="FAD/NAD-bd_sf"/>
</dbReference>
<dbReference type="InParanoid" id="A0A218YSP3"/>
<dbReference type="OrthoDB" id="429143at2759"/>
<dbReference type="STRING" id="503106.A0A218YSP3"/>
<keyword evidence="3" id="KW-1185">Reference proteome</keyword>
<accession>A0A218YSP3</accession>
<dbReference type="Gene3D" id="3.50.50.60">
    <property type="entry name" value="FAD/NAD(P)-binding domain"/>
    <property type="match status" value="1"/>
</dbReference>
<dbReference type="SUPFAM" id="SSF51905">
    <property type="entry name" value="FAD/NAD(P)-binding domain"/>
    <property type="match status" value="1"/>
</dbReference>
<dbReference type="GO" id="GO:0005737">
    <property type="term" value="C:cytoplasm"/>
    <property type="evidence" value="ECO:0007669"/>
    <property type="project" value="TreeGrafter"/>
</dbReference>
<dbReference type="EMBL" id="MZNU01000413">
    <property type="protein sequence ID" value="OWO98081.1"/>
    <property type="molecule type" value="Genomic_DNA"/>
</dbReference>
<proteinExistence type="predicted"/>